<dbReference type="NCBIfam" id="TIGR00090">
    <property type="entry name" value="rsfS_iojap_ybeB"/>
    <property type="match status" value="1"/>
</dbReference>
<accession>A0ABV9RE95</accession>
<comment type="similarity">
    <text evidence="1 2">Belongs to the Iojap/RsfS family.</text>
</comment>
<evidence type="ECO:0000313" key="3">
    <source>
        <dbReference type="EMBL" id="MFC4832518.1"/>
    </source>
</evidence>
<evidence type="ECO:0000313" key="4">
    <source>
        <dbReference type="Proteomes" id="UP001595909"/>
    </source>
</evidence>
<dbReference type="SUPFAM" id="SSF81301">
    <property type="entry name" value="Nucleotidyltransferase"/>
    <property type="match status" value="1"/>
</dbReference>
<proteinExistence type="inferred from homology"/>
<comment type="subunit">
    <text evidence="2">Interacts with ribosomal protein uL14 (rplN).</text>
</comment>
<gene>
    <name evidence="2 3" type="primary">rsfS</name>
    <name evidence="3" type="ORF">ACFPEL_08860</name>
</gene>
<name>A0ABV9RE95_9PSEU</name>
<dbReference type="PANTHER" id="PTHR21043">
    <property type="entry name" value="IOJAP SUPERFAMILY ORTHOLOG"/>
    <property type="match status" value="1"/>
</dbReference>
<dbReference type="Pfam" id="PF02410">
    <property type="entry name" value="RsfS"/>
    <property type="match status" value="1"/>
</dbReference>
<sequence length="132" mass="14696">MPATDRARRLTETAALAAADKLAQDVVAIDVSERLPLTDCFVIASAPNERQVQAVVDNVEEKLRALDAKPVRREGTQEARWVLLDFGDVVVHVFHGDEREFYGLERLWKDCPTVPLPDEVYGPPRDQTAAGE</sequence>
<dbReference type="Gene3D" id="3.30.460.10">
    <property type="entry name" value="Beta Polymerase, domain 2"/>
    <property type="match status" value="1"/>
</dbReference>
<keyword evidence="4" id="KW-1185">Reference proteome</keyword>
<comment type="caution">
    <text evidence="3">The sequence shown here is derived from an EMBL/GenBank/DDBJ whole genome shotgun (WGS) entry which is preliminary data.</text>
</comment>
<comment type="subcellular location">
    <subcellularLocation>
        <location evidence="2">Cytoplasm</location>
    </subcellularLocation>
</comment>
<dbReference type="EMBL" id="JBHSIM010000018">
    <property type="protein sequence ID" value="MFC4832518.1"/>
    <property type="molecule type" value="Genomic_DNA"/>
</dbReference>
<evidence type="ECO:0000256" key="2">
    <source>
        <dbReference type="HAMAP-Rule" id="MF_01477"/>
    </source>
</evidence>
<comment type="function">
    <text evidence="2">Functions as a ribosomal silencing factor. Interacts with ribosomal protein uL14 (rplN), blocking formation of intersubunit bridge B8. Prevents association of the 30S and 50S ribosomal subunits and the formation of functional ribosomes, thus repressing translation.</text>
</comment>
<dbReference type="InterPro" id="IPR043519">
    <property type="entry name" value="NT_sf"/>
</dbReference>
<dbReference type="InterPro" id="IPR004394">
    <property type="entry name" value="Iojap/RsfS/C7orf30"/>
</dbReference>
<dbReference type="RefSeq" id="WP_274187680.1">
    <property type="nucleotide sequence ID" value="NZ_BAABHN010000018.1"/>
</dbReference>
<dbReference type="PANTHER" id="PTHR21043:SF0">
    <property type="entry name" value="MITOCHONDRIAL ASSEMBLY OF RIBOSOMAL LARGE SUBUNIT PROTEIN 1"/>
    <property type="match status" value="1"/>
</dbReference>
<keyword evidence="2" id="KW-0810">Translation regulation</keyword>
<reference evidence="4" key="1">
    <citation type="journal article" date="2019" name="Int. J. Syst. Evol. Microbiol.">
        <title>The Global Catalogue of Microorganisms (GCM) 10K type strain sequencing project: providing services to taxonomists for standard genome sequencing and annotation.</title>
        <authorList>
            <consortium name="The Broad Institute Genomics Platform"/>
            <consortium name="The Broad Institute Genome Sequencing Center for Infectious Disease"/>
            <person name="Wu L."/>
            <person name="Ma J."/>
        </authorList>
    </citation>
    <scope>NUCLEOTIDE SEQUENCE [LARGE SCALE GENOMIC DNA]</scope>
    <source>
        <strain evidence="4">CCUG 50347</strain>
    </source>
</reference>
<dbReference type="HAMAP" id="MF_01477">
    <property type="entry name" value="Iojap_RsfS"/>
    <property type="match status" value="1"/>
</dbReference>
<evidence type="ECO:0000256" key="1">
    <source>
        <dbReference type="ARBA" id="ARBA00010574"/>
    </source>
</evidence>
<keyword evidence="2" id="KW-0678">Repressor</keyword>
<dbReference type="Proteomes" id="UP001595909">
    <property type="component" value="Unassembled WGS sequence"/>
</dbReference>
<protein>
    <recommendedName>
        <fullName evidence="2">Ribosomal silencing factor RsfS</fullName>
    </recommendedName>
</protein>
<keyword evidence="2" id="KW-0963">Cytoplasm</keyword>
<organism evidence="3 4">
    <name type="scientific">Actinomycetospora chibensis</name>
    <dbReference type="NCBI Taxonomy" id="663606"/>
    <lineage>
        <taxon>Bacteria</taxon>
        <taxon>Bacillati</taxon>
        <taxon>Actinomycetota</taxon>
        <taxon>Actinomycetes</taxon>
        <taxon>Pseudonocardiales</taxon>
        <taxon>Pseudonocardiaceae</taxon>
        <taxon>Actinomycetospora</taxon>
    </lineage>
</organism>